<dbReference type="Proteomes" id="UP000050491">
    <property type="component" value="Unassembled WGS sequence"/>
</dbReference>
<dbReference type="RefSeq" id="WP_055044987.1">
    <property type="nucleotide sequence ID" value="NZ_CP035688.1"/>
</dbReference>
<evidence type="ECO:0000313" key="4">
    <source>
        <dbReference type="EMBL" id="PAR19431.1"/>
    </source>
</evidence>
<dbReference type="PATRIC" id="fig|1481663.11.peg.1877"/>
<name>A0A067BBI8_VIBMT</name>
<dbReference type="EMBL" id="JJMN01000007">
    <property type="protein sequence ID" value="KDO15493.1"/>
    <property type="molecule type" value="Genomic_DNA"/>
</dbReference>
<feature type="chain" id="PRO_5015027409" evidence="1">
    <location>
        <begin position="23"/>
        <end position="221"/>
    </location>
</feature>
<reference evidence="4" key="3">
    <citation type="submission" date="2017-07" db="EMBL/GenBank/DDBJ databases">
        <authorList>
            <person name="Sun Z.S."/>
            <person name="Albrecht U."/>
            <person name="Echele G."/>
            <person name="Lee C.C."/>
        </authorList>
    </citation>
    <scope>NUCLEOTIDE SEQUENCE [LARGE SCALE GENOMIC DNA]</scope>
    <source>
        <strain evidence="4">OYP9E10</strain>
    </source>
</reference>
<dbReference type="Proteomes" id="UP000027331">
    <property type="component" value="Unassembled WGS sequence"/>
</dbReference>
<dbReference type="EMBL" id="LBGP01000002">
    <property type="protein sequence ID" value="KQB04326.1"/>
    <property type="molecule type" value="Genomic_DNA"/>
</dbReference>
<evidence type="ECO:0000313" key="5">
    <source>
        <dbReference type="Proteomes" id="UP000027331"/>
    </source>
</evidence>
<sequence length="221" mass="24923">MNRTASVALVTALMISPLSAFAAGSFYTASVGADMWLASTKIDNTRRDDANAPTLYIAFEHDFPYLPNASLRYTNLEADFASFDKYDYTFYYQVLDRELMKFDAGITLTQYANSNYRAPDARRYDFDQTTFNWYASAEIAIPHTPFDVIGQFDFGNNSDLKSSDVVAGLQYHLPIRAGELAFKAGYRVVDLEFTELAKQSTDVKQSFVFADGWFLGAQFSF</sequence>
<dbReference type="OrthoDB" id="6708408at2"/>
<evidence type="ECO:0000313" key="6">
    <source>
        <dbReference type="Proteomes" id="UP000050491"/>
    </source>
</evidence>
<dbReference type="AlphaFoldDB" id="A0A067BBI8"/>
<evidence type="ECO:0000313" key="7">
    <source>
        <dbReference type="Proteomes" id="UP000216173"/>
    </source>
</evidence>
<evidence type="ECO:0000313" key="3">
    <source>
        <dbReference type="EMBL" id="KQB04326.1"/>
    </source>
</evidence>
<dbReference type="EMBL" id="NMSH01000041">
    <property type="protein sequence ID" value="PAR19431.1"/>
    <property type="molecule type" value="Genomic_DNA"/>
</dbReference>
<dbReference type="NCBIfam" id="TIGR04219">
    <property type="entry name" value="OMP_w_GlyGly"/>
    <property type="match status" value="1"/>
</dbReference>
<reference evidence="2 5" key="1">
    <citation type="submission" date="2014-04" db="EMBL/GenBank/DDBJ databases">
        <title>Vibrio metecus sp. nov., a close relative of Vibrio cholerae isolated from coastal brackish ponds and clinical specimens.</title>
        <authorList>
            <person name="Kirchberger P.C."/>
            <person name="Turnsek M."/>
            <person name="Hunt D.E."/>
            <person name="Haley B.J."/>
            <person name="Colwell R."/>
            <person name="Polz M.F."/>
            <person name="Tarr C.L."/>
            <person name="Boucher Y."/>
        </authorList>
    </citation>
    <scope>NUCLEOTIDE SEQUENCE [LARGE SCALE GENOMIC DNA]</scope>
    <source>
        <strain evidence="2">OP3H</strain>
        <strain evidence="5">PPCK-2014</strain>
    </source>
</reference>
<evidence type="ECO:0000256" key="1">
    <source>
        <dbReference type="SAM" id="SignalP"/>
    </source>
</evidence>
<proteinExistence type="predicted"/>
<reference evidence="3 6" key="2">
    <citation type="journal article" date="2015" name="Genome Biol. Evol.">
        <title>The Dynamics of Genetic Interactions between Vibrio metoecus and Vibrio cholerae, Two Close Relatives Co-Occurring in the Environment.</title>
        <authorList>
            <person name="Orata F.D."/>
            <person name="Kirchberger P.C."/>
            <person name="Meheust R."/>
            <person name="Barlow E.J."/>
            <person name="Tarr C.L."/>
            <person name="Boucher Y."/>
        </authorList>
    </citation>
    <scope>NUCLEOTIDE SEQUENCE [LARGE SCALE GENOMIC DNA]</scope>
    <source>
        <strain evidence="3 6">YB5B04</strain>
    </source>
</reference>
<accession>A0A067BBI8</accession>
<keyword evidence="5" id="KW-1185">Reference proteome</keyword>
<protein>
    <submittedName>
        <fullName evidence="3">Iron-hydroxamate ABC transporter substrate-binding protein</fullName>
    </submittedName>
</protein>
<dbReference type="Proteomes" id="UP000216173">
    <property type="component" value="Unassembled WGS sequence"/>
</dbReference>
<comment type="caution">
    <text evidence="3">The sequence shown here is derived from an EMBL/GenBank/DDBJ whole genome shotgun (WGS) entry which is preliminary data.</text>
</comment>
<keyword evidence="1" id="KW-0732">Signal</keyword>
<organism evidence="3 6">
    <name type="scientific">Vibrio metoecus</name>
    <dbReference type="NCBI Taxonomy" id="1481663"/>
    <lineage>
        <taxon>Bacteria</taxon>
        <taxon>Pseudomonadati</taxon>
        <taxon>Pseudomonadota</taxon>
        <taxon>Gammaproteobacteria</taxon>
        <taxon>Vibrionales</taxon>
        <taxon>Vibrionaceae</taxon>
        <taxon>Vibrio</taxon>
    </lineage>
</organism>
<gene>
    <name evidence="4" type="ORF">CGU03_16765</name>
    <name evidence="2" type="ORF">DP83_09670</name>
    <name evidence="3" type="ORF">XV92_00635</name>
</gene>
<dbReference type="InterPro" id="IPR026387">
    <property type="entry name" value="OMP_w_GlyGly"/>
</dbReference>
<reference evidence="7" key="4">
    <citation type="submission" date="2017-07" db="EMBL/GenBank/DDBJ databases">
        <authorList>
            <person name="Boucher Y."/>
            <person name="Orata F.D."/>
        </authorList>
    </citation>
    <scope>NUCLEOTIDE SEQUENCE [LARGE SCALE GENOMIC DNA]</scope>
    <source>
        <strain evidence="7">OYP9E10</strain>
    </source>
</reference>
<feature type="signal peptide" evidence="1">
    <location>
        <begin position="1"/>
        <end position="22"/>
    </location>
</feature>
<evidence type="ECO:0000313" key="2">
    <source>
        <dbReference type="EMBL" id="KDO15493.1"/>
    </source>
</evidence>